<accession>A0A550BXK7</accession>
<dbReference type="Gene3D" id="3.80.10.10">
    <property type="entry name" value="Ribonuclease Inhibitor"/>
    <property type="match status" value="1"/>
</dbReference>
<reference evidence="1 2" key="1">
    <citation type="journal article" date="2019" name="New Phytol.">
        <title>Comparative genomics reveals unique wood-decay strategies and fruiting body development in the Schizophyllaceae.</title>
        <authorList>
            <person name="Almasi E."/>
            <person name="Sahu N."/>
            <person name="Krizsan K."/>
            <person name="Balint B."/>
            <person name="Kovacs G.M."/>
            <person name="Kiss B."/>
            <person name="Cseklye J."/>
            <person name="Drula E."/>
            <person name="Henrissat B."/>
            <person name="Nagy I."/>
            <person name="Chovatia M."/>
            <person name="Adam C."/>
            <person name="LaButti K."/>
            <person name="Lipzen A."/>
            <person name="Riley R."/>
            <person name="Grigoriev I.V."/>
            <person name="Nagy L.G."/>
        </authorList>
    </citation>
    <scope>NUCLEOTIDE SEQUENCE [LARGE SCALE GENOMIC DNA]</scope>
    <source>
        <strain evidence="1 2">NL-1724</strain>
    </source>
</reference>
<dbReference type="EMBL" id="VDMD01000050">
    <property type="protein sequence ID" value="TRM57275.1"/>
    <property type="molecule type" value="Genomic_DNA"/>
</dbReference>
<dbReference type="InterPro" id="IPR032675">
    <property type="entry name" value="LRR_dom_sf"/>
</dbReference>
<comment type="caution">
    <text evidence="1">The sequence shown here is derived from an EMBL/GenBank/DDBJ whole genome shotgun (WGS) entry which is preliminary data.</text>
</comment>
<dbReference type="AlphaFoldDB" id="A0A550BXK7"/>
<evidence type="ECO:0000313" key="1">
    <source>
        <dbReference type="EMBL" id="TRM57275.1"/>
    </source>
</evidence>
<evidence type="ECO:0008006" key="3">
    <source>
        <dbReference type="Google" id="ProtNLM"/>
    </source>
</evidence>
<gene>
    <name evidence="1" type="ORF">BD626DRAFT_515642</name>
</gene>
<evidence type="ECO:0000313" key="2">
    <source>
        <dbReference type="Proteomes" id="UP000320762"/>
    </source>
</evidence>
<proteinExistence type="predicted"/>
<keyword evidence="2" id="KW-1185">Reference proteome</keyword>
<dbReference type="OrthoDB" id="10473343at2759"/>
<dbReference type="Proteomes" id="UP000320762">
    <property type="component" value="Unassembled WGS sequence"/>
</dbReference>
<organism evidence="1 2">
    <name type="scientific">Schizophyllum amplum</name>
    <dbReference type="NCBI Taxonomy" id="97359"/>
    <lineage>
        <taxon>Eukaryota</taxon>
        <taxon>Fungi</taxon>
        <taxon>Dikarya</taxon>
        <taxon>Basidiomycota</taxon>
        <taxon>Agaricomycotina</taxon>
        <taxon>Agaricomycetes</taxon>
        <taxon>Agaricomycetidae</taxon>
        <taxon>Agaricales</taxon>
        <taxon>Schizophyllaceae</taxon>
        <taxon>Schizophyllum</taxon>
    </lineage>
</organism>
<sequence>MSGALPLVIYHDWTCVHDQSESELQLEQLLNSLKSHSTRWESLTLQAPSWLIWDLDAMDLPSLREAIVEIDWFVYDVPFPRILDFLAKAPSLRRLEVAAYGTDTHSEVPKSTFALPALRSLTSLSLDMSGVHVSGPETLSTLNHCATSITQLKLNVRLTHALAGHVQLPVLRVLDLGGSASRILAHVTTPHLQELSVYKTVQWDPMPTLLTFLTRTQQLRRLTLGDVFTENRATFLDCLERMDDLRSLCVQEHTPSSPLLTQNILARMTCIDAPALLQPVKQPTPLSVSSADSPTSLPGSGQSKLLLPSLTAIKVVVRMHGLEQWADAQTALYDMLASRRETRVCGTRVVAALQDVDTKMDRDVT</sequence>
<dbReference type="SUPFAM" id="SSF52047">
    <property type="entry name" value="RNI-like"/>
    <property type="match status" value="1"/>
</dbReference>
<protein>
    <recommendedName>
        <fullName evidence="3">F-box domain-containing protein</fullName>
    </recommendedName>
</protein>
<name>A0A550BXK7_9AGAR</name>